<dbReference type="AlphaFoldDB" id="A0A8H4QIM4"/>
<dbReference type="EMBL" id="JAACJL010000057">
    <property type="protein sequence ID" value="KAF4611461.1"/>
    <property type="molecule type" value="Genomic_DNA"/>
</dbReference>
<dbReference type="InterPro" id="IPR011009">
    <property type="entry name" value="Kinase-like_dom_sf"/>
</dbReference>
<dbReference type="SUPFAM" id="SSF56112">
    <property type="entry name" value="Protein kinase-like (PK-like)"/>
    <property type="match status" value="1"/>
</dbReference>
<keyword evidence="3" id="KW-1185">Reference proteome</keyword>
<dbReference type="Proteomes" id="UP000521872">
    <property type="component" value="Unassembled WGS sequence"/>
</dbReference>
<dbReference type="InterPro" id="IPR013896">
    <property type="entry name" value="SNF1_UBA"/>
</dbReference>
<evidence type="ECO:0000313" key="3">
    <source>
        <dbReference type="Proteomes" id="UP000521872"/>
    </source>
</evidence>
<organism evidence="2 3">
    <name type="scientific">Agrocybe pediades</name>
    <dbReference type="NCBI Taxonomy" id="84607"/>
    <lineage>
        <taxon>Eukaryota</taxon>
        <taxon>Fungi</taxon>
        <taxon>Dikarya</taxon>
        <taxon>Basidiomycota</taxon>
        <taxon>Agaricomycotina</taxon>
        <taxon>Agaricomycetes</taxon>
        <taxon>Agaricomycetidae</taxon>
        <taxon>Agaricales</taxon>
        <taxon>Agaricineae</taxon>
        <taxon>Strophariaceae</taxon>
        <taxon>Agrocybe</taxon>
    </lineage>
</organism>
<evidence type="ECO:0000259" key="1">
    <source>
        <dbReference type="Pfam" id="PF08587"/>
    </source>
</evidence>
<dbReference type="GO" id="GO:0004674">
    <property type="term" value="F:protein serine/threonine kinase activity"/>
    <property type="evidence" value="ECO:0007669"/>
    <property type="project" value="InterPro"/>
</dbReference>
<dbReference type="Pfam" id="PF08587">
    <property type="entry name" value="UBA_2"/>
    <property type="match status" value="1"/>
</dbReference>
<name>A0A8H4QIM4_9AGAR</name>
<comment type="caution">
    <text evidence="2">The sequence shown here is derived from an EMBL/GenBank/DDBJ whole genome shotgun (WGS) entry which is preliminary data.</text>
</comment>
<gene>
    <name evidence="2" type="ORF">D9613_004453</name>
</gene>
<protein>
    <recommendedName>
        <fullName evidence="1">Carbon catabolite-derepressing protein kinase ubiquitin-associated domain-containing protein</fullName>
    </recommendedName>
</protein>
<reference evidence="2 3" key="1">
    <citation type="submission" date="2019-12" db="EMBL/GenBank/DDBJ databases">
        <authorList>
            <person name="Floudas D."/>
            <person name="Bentzer J."/>
            <person name="Ahren D."/>
            <person name="Johansson T."/>
            <person name="Persson P."/>
            <person name="Tunlid A."/>
        </authorList>
    </citation>
    <scope>NUCLEOTIDE SEQUENCE [LARGE SCALE GENOMIC DNA]</scope>
    <source>
        <strain evidence="2 3">CBS 102.39</strain>
    </source>
</reference>
<feature type="domain" description="Carbon catabolite-derepressing protein kinase ubiquitin-associated" evidence="1">
    <location>
        <begin position="64"/>
        <end position="108"/>
    </location>
</feature>
<sequence length="154" mass="17029">MLVVDPLKRITVPEIIKHPFFTTNLPRYLTPLPPPPESVLRTLSALIGPPKQLDFEMIDGLGKIEEDVVEKLAELLEGVTVDHVWACLRRDDSTQGNAVKVAYLLLRDEGRLRKDLATFAEAERGGGYSRVDEPTTVYGGFDPLSGGFPSQEVV</sequence>
<proteinExistence type="predicted"/>
<evidence type="ECO:0000313" key="2">
    <source>
        <dbReference type="EMBL" id="KAF4611461.1"/>
    </source>
</evidence>
<accession>A0A8H4QIM4</accession>